<reference evidence="1 2" key="1">
    <citation type="submission" date="2018-04" db="EMBL/GenBank/DDBJ databases">
        <authorList>
            <person name="Go L.Y."/>
            <person name="Mitchell J.A."/>
        </authorList>
    </citation>
    <scope>NUCLEOTIDE SEQUENCE [LARGE SCALE GENOMIC DNA]</scope>
    <source>
        <strain evidence="1">ULC066bin1</strain>
    </source>
</reference>
<dbReference type="Proteomes" id="UP000249467">
    <property type="component" value="Unassembled WGS sequence"/>
</dbReference>
<reference evidence="1 2" key="2">
    <citation type="submission" date="2018-06" db="EMBL/GenBank/DDBJ databases">
        <title>Metagenomic assembly of (sub)arctic Cyanobacteria and their associated microbiome from non-axenic cultures.</title>
        <authorList>
            <person name="Baurain D."/>
        </authorList>
    </citation>
    <scope>NUCLEOTIDE SEQUENCE [LARGE SCALE GENOMIC DNA]</scope>
    <source>
        <strain evidence="1">ULC066bin1</strain>
    </source>
</reference>
<name>A0A2W4YF52_9CYAN</name>
<comment type="caution">
    <text evidence="1">The sequence shown here is derived from an EMBL/GenBank/DDBJ whole genome shotgun (WGS) entry which is preliminary data.</text>
</comment>
<protein>
    <submittedName>
        <fullName evidence="1">Uncharacterized protein</fullName>
    </submittedName>
</protein>
<dbReference type="AlphaFoldDB" id="A0A2W4YF52"/>
<dbReference type="EMBL" id="QBML01000010">
    <property type="protein sequence ID" value="PZO41738.1"/>
    <property type="molecule type" value="Genomic_DNA"/>
</dbReference>
<gene>
    <name evidence="1" type="ORF">DCF19_09295</name>
</gene>
<evidence type="ECO:0000313" key="1">
    <source>
        <dbReference type="EMBL" id="PZO41738.1"/>
    </source>
</evidence>
<evidence type="ECO:0000313" key="2">
    <source>
        <dbReference type="Proteomes" id="UP000249467"/>
    </source>
</evidence>
<sequence>MLIITTLPYLFNTIGKSKAIILPLGINLARFEARVLVVNATVEQFPPVDLAFAWTQDKHSPLVLGHINFSLAFDV</sequence>
<proteinExistence type="predicted"/>
<accession>A0A2W4YF52</accession>
<organism evidence="1 2">
    <name type="scientific">Pseudanabaena frigida</name>
    <dbReference type="NCBI Taxonomy" id="945775"/>
    <lineage>
        <taxon>Bacteria</taxon>
        <taxon>Bacillati</taxon>
        <taxon>Cyanobacteriota</taxon>
        <taxon>Cyanophyceae</taxon>
        <taxon>Pseudanabaenales</taxon>
        <taxon>Pseudanabaenaceae</taxon>
        <taxon>Pseudanabaena</taxon>
    </lineage>
</organism>